<dbReference type="EMBL" id="CP158357">
    <property type="protein sequence ID" value="XBX79475.1"/>
    <property type="molecule type" value="Genomic_DNA"/>
</dbReference>
<proteinExistence type="inferred from homology"/>
<dbReference type="Pfam" id="PF02796">
    <property type="entry name" value="HTH_7"/>
    <property type="match status" value="1"/>
</dbReference>
<dbReference type="CDD" id="cd03768">
    <property type="entry name" value="SR_ResInv"/>
    <property type="match status" value="1"/>
</dbReference>
<evidence type="ECO:0000313" key="7">
    <source>
        <dbReference type="EMBL" id="XBX79475.1"/>
    </source>
</evidence>
<comment type="similarity">
    <text evidence="1">Belongs to the site-specific recombinase resolvase family.</text>
</comment>
<dbReference type="RefSeq" id="WP_350352503.1">
    <property type="nucleotide sequence ID" value="NZ_CP158357.1"/>
</dbReference>
<name>A0AAU7VZ20_9MICO</name>
<dbReference type="GO" id="GO:0000150">
    <property type="term" value="F:DNA strand exchange activity"/>
    <property type="evidence" value="ECO:0007669"/>
    <property type="project" value="InterPro"/>
</dbReference>
<dbReference type="Gene3D" id="3.40.50.1390">
    <property type="entry name" value="Resolvase, N-terminal catalytic domain"/>
    <property type="match status" value="1"/>
</dbReference>
<dbReference type="InterPro" id="IPR050639">
    <property type="entry name" value="SSR_resolvase"/>
</dbReference>
<keyword evidence="3" id="KW-0238">DNA-binding</keyword>
<feature type="domain" description="Resolvase/invertase-type recombinase catalytic" evidence="6">
    <location>
        <begin position="2"/>
        <end position="137"/>
    </location>
</feature>
<evidence type="ECO:0000256" key="5">
    <source>
        <dbReference type="PIRSR" id="PIRSR606118-50"/>
    </source>
</evidence>
<sequence length="186" mass="20205">MAIIGYTRVSTKDQDTALQDAAMAEAKVDRLYTDHGVSGTLASRPELDKALDRLDRGDTFVVWKLDRLGRNTKNVLEVIEDLIDRGVTFKSLTEQIDLSAGPMGKAMLTILAAFAELERATMIERTRAGLDAAKAQGRVGGRPSKVDAKKLTTIKKLLASGEHSRAEIASMTGISQATLYRVISTL</sequence>
<feature type="active site" description="O-(5'-phospho-DNA)-serine intermediate" evidence="5">
    <location>
        <position position="10"/>
    </location>
</feature>
<dbReference type="FunFam" id="3.40.50.1390:FF:000001">
    <property type="entry name" value="DNA recombinase"/>
    <property type="match status" value="1"/>
</dbReference>
<dbReference type="SUPFAM" id="SSF53041">
    <property type="entry name" value="Resolvase-like"/>
    <property type="match status" value="1"/>
</dbReference>
<evidence type="ECO:0000259" key="6">
    <source>
        <dbReference type="PROSITE" id="PS51736"/>
    </source>
</evidence>
<dbReference type="InterPro" id="IPR006120">
    <property type="entry name" value="Resolvase_HTH_dom"/>
</dbReference>
<keyword evidence="2" id="KW-0229">DNA integration</keyword>
<evidence type="ECO:0000256" key="4">
    <source>
        <dbReference type="ARBA" id="ARBA00023172"/>
    </source>
</evidence>
<keyword evidence="4" id="KW-0233">DNA recombination</keyword>
<evidence type="ECO:0000256" key="2">
    <source>
        <dbReference type="ARBA" id="ARBA00022908"/>
    </source>
</evidence>
<organism evidence="7">
    <name type="scientific">Microbacterium sp. A8/3-1</name>
    <dbReference type="NCBI Taxonomy" id="3160749"/>
    <lineage>
        <taxon>Bacteria</taxon>
        <taxon>Bacillati</taxon>
        <taxon>Actinomycetota</taxon>
        <taxon>Actinomycetes</taxon>
        <taxon>Micrococcales</taxon>
        <taxon>Microbacteriaceae</taxon>
        <taxon>Microbacterium</taxon>
    </lineage>
</organism>
<dbReference type="InterPro" id="IPR006118">
    <property type="entry name" value="Recombinase_CS"/>
</dbReference>
<gene>
    <name evidence="7" type="ORF">ABS642_05175</name>
</gene>
<dbReference type="AlphaFoldDB" id="A0AAU7VZ20"/>
<dbReference type="PROSITE" id="PS51736">
    <property type="entry name" value="RECOMBINASES_3"/>
    <property type="match status" value="1"/>
</dbReference>
<dbReference type="Pfam" id="PF00239">
    <property type="entry name" value="Resolvase"/>
    <property type="match status" value="1"/>
</dbReference>
<dbReference type="GO" id="GO:0003677">
    <property type="term" value="F:DNA binding"/>
    <property type="evidence" value="ECO:0007669"/>
    <property type="project" value="UniProtKB-KW"/>
</dbReference>
<evidence type="ECO:0000256" key="1">
    <source>
        <dbReference type="ARBA" id="ARBA00009913"/>
    </source>
</evidence>
<evidence type="ECO:0000256" key="3">
    <source>
        <dbReference type="ARBA" id="ARBA00023125"/>
    </source>
</evidence>
<dbReference type="PROSITE" id="PS00398">
    <property type="entry name" value="RECOMBINASES_2"/>
    <property type="match status" value="1"/>
</dbReference>
<dbReference type="PANTHER" id="PTHR30461">
    <property type="entry name" value="DNA-INVERTASE FROM LAMBDOID PROPHAGE"/>
    <property type="match status" value="1"/>
</dbReference>
<dbReference type="SUPFAM" id="SSF46689">
    <property type="entry name" value="Homeodomain-like"/>
    <property type="match status" value="1"/>
</dbReference>
<dbReference type="Gene3D" id="1.10.10.60">
    <property type="entry name" value="Homeodomain-like"/>
    <property type="match status" value="1"/>
</dbReference>
<dbReference type="GO" id="GO:0015074">
    <property type="term" value="P:DNA integration"/>
    <property type="evidence" value="ECO:0007669"/>
    <property type="project" value="UniProtKB-KW"/>
</dbReference>
<dbReference type="InterPro" id="IPR006119">
    <property type="entry name" value="Resolv_N"/>
</dbReference>
<dbReference type="PANTHER" id="PTHR30461:SF2">
    <property type="entry name" value="SERINE RECOMBINASE PINE-RELATED"/>
    <property type="match status" value="1"/>
</dbReference>
<dbReference type="InterPro" id="IPR036162">
    <property type="entry name" value="Resolvase-like_N_sf"/>
</dbReference>
<reference evidence="7" key="1">
    <citation type="submission" date="2024-06" db="EMBL/GenBank/DDBJ databases">
        <title>Draft genome sequence of Microbacterium sp. strain A8/3-1, isolated from Oxytropis tragacanthoides Fisch. ex DC. Root nodules in the Altai region of Russia.</title>
        <authorList>
            <person name="Sazanova A."/>
            <person name="Guro P."/>
            <person name="Kuznetsova I."/>
            <person name="Belimov A."/>
            <person name="Safronova V."/>
        </authorList>
    </citation>
    <scope>NUCLEOTIDE SEQUENCE</scope>
    <source>
        <strain evidence="7">A8/3-1</strain>
    </source>
</reference>
<dbReference type="InterPro" id="IPR009057">
    <property type="entry name" value="Homeodomain-like_sf"/>
</dbReference>
<protein>
    <submittedName>
        <fullName evidence="7">Recombinase family protein</fullName>
    </submittedName>
</protein>
<dbReference type="SMART" id="SM00857">
    <property type="entry name" value="Resolvase"/>
    <property type="match status" value="1"/>
</dbReference>
<accession>A0AAU7VZ20</accession>